<dbReference type="PANTHER" id="PTHR48045:SF10">
    <property type="entry name" value="GLYCOSYLTRANSFERASE"/>
    <property type="match status" value="1"/>
</dbReference>
<protein>
    <recommendedName>
        <fullName evidence="3">Hydroquinone glucosyltransferase</fullName>
    </recommendedName>
</protein>
<proteinExistence type="predicted"/>
<gene>
    <name evidence="1" type="ORF">RIF29_29920</name>
</gene>
<keyword evidence="2" id="KW-1185">Reference proteome</keyword>
<evidence type="ECO:0000313" key="1">
    <source>
        <dbReference type="EMBL" id="KAK7256470.1"/>
    </source>
</evidence>
<evidence type="ECO:0008006" key="3">
    <source>
        <dbReference type="Google" id="ProtNLM"/>
    </source>
</evidence>
<dbReference type="PANTHER" id="PTHR48045">
    <property type="entry name" value="UDP-GLYCOSYLTRANSFERASE 72B1"/>
    <property type="match status" value="1"/>
</dbReference>
<reference evidence="1 2" key="1">
    <citation type="submission" date="2024-01" db="EMBL/GenBank/DDBJ databases">
        <title>The genomes of 5 underutilized Papilionoideae crops provide insights into root nodulation and disease resistanc.</title>
        <authorList>
            <person name="Yuan L."/>
        </authorList>
    </citation>
    <scope>NUCLEOTIDE SEQUENCE [LARGE SCALE GENOMIC DNA]</scope>
    <source>
        <strain evidence="1">ZHUSHIDOU_FW_LH</strain>
        <tissue evidence="1">Leaf</tissue>
    </source>
</reference>
<dbReference type="EMBL" id="JAYWIO010000006">
    <property type="protein sequence ID" value="KAK7256470.1"/>
    <property type="molecule type" value="Genomic_DNA"/>
</dbReference>
<accession>A0AAN9EKK0</accession>
<sequence length="237" mass="26709">MEKPHIAVVPSAGFTHLVPILEFSKLLLHLHPQFQVTCLIPSVGTTPSSSKAYLQTLPPTIHSILLPPISTEHVAEDTPLAVQIELSVTLSLPYIKQELKSLCSRTTYVAALVVDVFAHDALDLAREHNLSSYIYLPQSAMMLSMYLNSTKIDEMLSKEHRDPQELIQLPGCVPLHSRDLPLPFHFRSSIVFRKLVQRAQKFHLVDGIIMNTFLELESGTLLLLLYYLHSYVFFLVA</sequence>
<dbReference type="AlphaFoldDB" id="A0AAN9EKK0"/>
<name>A0AAN9EKK0_CROPI</name>
<evidence type="ECO:0000313" key="2">
    <source>
        <dbReference type="Proteomes" id="UP001372338"/>
    </source>
</evidence>
<dbReference type="SUPFAM" id="SSF53756">
    <property type="entry name" value="UDP-Glycosyltransferase/glycogen phosphorylase"/>
    <property type="match status" value="1"/>
</dbReference>
<organism evidence="1 2">
    <name type="scientific">Crotalaria pallida</name>
    <name type="common">Smooth rattlebox</name>
    <name type="synonym">Crotalaria striata</name>
    <dbReference type="NCBI Taxonomy" id="3830"/>
    <lineage>
        <taxon>Eukaryota</taxon>
        <taxon>Viridiplantae</taxon>
        <taxon>Streptophyta</taxon>
        <taxon>Embryophyta</taxon>
        <taxon>Tracheophyta</taxon>
        <taxon>Spermatophyta</taxon>
        <taxon>Magnoliopsida</taxon>
        <taxon>eudicotyledons</taxon>
        <taxon>Gunneridae</taxon>
        <taxon>Pentapetalae</taxon>
        <taxon>rosids</taxon>
        <taxon>fabids</taxon>
        <taxon>Fabales</taxon>
        <taxon>Fabaceae</taxon>
        <taxon>Papilionoideae</taxon>
        <taxon>50 kb inversion clade</taxon>
        <taxon>genistoids sensu lato</taxon>
        <taxon>core genistoids</taxon>
        <taxon>Crotalarieae</taxon>
        <taxon>Crotalaria</taxon>
    </lineage>
</organism>
<dbReference type="Gene3D" id="3.40.50.2000">
    <property type="entry name" value="Glycogen Phosphorylase B"/>
    <property type="match status" value="1"/>
</dbReference>
<comment type="caution">
    <text evidence="1">The sequence shown here is derived from an EMBL/GenBank/DDBJ whole genome shotgun (WGS) entry which is preliminary data.</text>
</comment>
<dbReference type="Proteomes" id="UP001372338">
    <property type="component" value="Unassembled WGS sequence"/>
</dbReference>